<evidence type="ECO:0000259" key="8">
    <source>
        <dbReference type="Pfam" id="PF20684"/>
    </source>
</evidence>
<evidence type="ECO:0000256" key="5">
    <source>
        <dbReference type="ARBA" id="ARBA00038359"/>
    </source>
</evidence>
<evidence type="ECO:0000256" key="7">
    <source>
        <dbReference type="SAM" id="Phobius"/>
    </source>
</evidence>
<feature type="region of interest" description="Disordered" evidence="6">
    <location>
        <begin position="314"/>
        <end position="336"/>
    </location>
</feature>
<feature type="transmembrane region" description="Helical" evidence="7">
    <location>
        <begin position="61"/>
        <end position="81"/>
    </location>
</feature>
<feature type="compositionally biased region" description="Basic and acidic residues" evidence="6">
    <location>
        <begin position="395"/>
        <end position="413"/>
    </location>
</feature>
<feature type="transmembrane region" description="Helical" evidence="7">
    <location>
        <begin position="221"/>
        <end position="241"/>
    </location>
</feature>
<feature type="transmembrane region" description="Helical" evidence="7">
    <location>
        <begin position="140"/>
        <end position="168"/>
    </location>
</feature>
<keyword evidence="10" id="KW-1185">Reference proteome</keyword>
<dbReference type="AlphaFoldDB" id="A0A395SMM6"/>
<comment type="subcellular location">
    <subcellularLocation>
        <location evidence="1">Membrane</location>
        <topology evidence="1">Multi-pass membrane protein</topology>
    </subcellularLocation>
</comment>
<comment type="similarity">
    <text evidence="5">Belongs to the SAT4 family.</text>
</comment>
<keyword evidence="4 7" id="KW-0472">Membrane</keyword>
<gene>
    <name evidence="9" type="ORF">FSPOR_1944</name>
</gene>
<protein>
    <submittedName>
        <fullName evidence="9">Integral membrane</fullName>
    </submittedName>
</protein>
<dbReference type="EMBL" id="PXOF01000024">
    <property type="protein sequence ID" value="RGP73693.1"/>
    <property type="molecule type" value="Genomic_DNA"/>
</dbReference>
<feature type="transmembrane region" description="Helical" evidence="7">
    <location>
        <begin position="106"/>
        <end position="128"/>
    </location>
</feature>
<feature type="transmembrane region" description="Helical" evidence="7">
    <location>
        <begin position="188"/>
        <end position="209"/>
    </location>
</feature>
<evidence type="ECO:0000256" key="4">
    <source>
        <dbReference type="ARBA" id="ARBA00023136"/>
    </source>
</evidence>
<organism evidence="9 10">
    <name type="scientific">Fusarium sporotrichioides</name>
    <dbReference type="NCBI Taxonomy" id="5514"/>
    <lineage>
        <taxon>Eukaryota</taxon>
        <taxon>Fungi</taxon>
        <taxon>Dikarya</taxon>
        <taxon>Ascomycota</taxon>
        <taxon>Pezizomycotina</taxon>
        <taxon>Sordariomycetes</taxon>
        <taxon>Hypocreomycetidae</taxon>
        <taxon>Hypocreales</taxon>
        <taxon>Nectriaceae</taxon>
        <taxon>Fusarium</taxon>
    </lineage>
</organism>
<evidence type="ECO:0000256" key="6">
    <source>
        <dbReference type="SAM" id="MobiDB-lite"/>
    </source>
</evidence>
<dbReference type="PANTHER" id="PTHR33048:SF47">
    <property type="entry name" value="INTEGRAL MEMBRANE PROTEIN-RELATED"/>
    <property type="match status" value="1"/>
</dbReference>
<evidence type="ECO:0000313" key="9">
    <source>
        <dbReference type="EMBL" id="RGP73693.1"/>
    </source>
</evidence>
<dbReference type="PANTHER" id="PTHR33048">
    <property type="entry name" value="PTH11-LIKE INTEGRAL MEMBRANE PROTEIN (AFU_ORTHOLOGUE AFUA_5G11245)"/>
    <property type="match status" value="1"/>
</dbReference>
<name>A0A395SMM6_FUSSP</name>
<dbReference type="Pfam" id="PF20684">
    <property type="entry name" value="Fung_rhodopsin"/>
    <property type="match status" value="1"/>
</dbReference>
<dbReference type="Proteomes" id="UP000266152">
    <property type="component" value="Unassembled WGS sequence"/>
</dbReference>
<feature type="transmembrane region" description="Helical" evidence="7">
    <location>
        <begin position="30"/>
        <end position="49"/>
    </location>
</feature>
<evidence type="ECO:0000256" key="1">
    <source>
        <dbReference type="ARBA" id="ARBA00004141"/>
    </source>
</evidence>
<sequence>MEIDPFVLAAFGPPPDDIDLSANNEAKNTAVVVMLLVISAVFLAGRIALRTKQTYGLSADDYAIIVSFLFVFAVAIMVVVAGHDGVGQHVWALTITQLSEVVKLSYIYSFLFASAVFTTKVSILLFYRRIFSRGGLSFRIAFWFGTILVMSYPIIFVFTMSFCCTPVTHYWTQFKGSQGSCIDVGHFFVALAIINLITNVVVLLIPVPEVIKLQMSREKKAAVFGILALGGLVCIASAVRIHYLNVFAKEADTTWHMGPVAIWSSFEPSIGIVSACLPSFKSLLRLINYLNSDQEHANMEEARVNETKERLLEAGKKAQKSKDEAKSEFEADDSKNENQAFPEWVMMNVRNNKYPELSAAYHEYEAADNAYTGALQVHSGSKATEWQKEKRRVSKEKTHSQDQEAGVEAHEYNGQEGPEPEDATQQTEGIIA</sequence>
<keyword evidence="2 7" id="KW-0812">Transmembrane</keyword>
<evidence type="ECO:0000256" key="2">
    <source>
        <dbReference type="ARBA" id="ARBA00022692"/>
    </source>
</evidence>
<reference evidence="9 10" key="1">
    <citation type="journal article" date="2018" name="PLoS Pathog.">
        <title>Evolution of structural diversity of trichothecenes, a family of toxins produced by plant pathogenic and entomopathogenic fungi.</title>
        <authorList>
            <person name="Proctor R.H."/>
            <person name="McCormick S.P."/>
            <person name="Kim H.S."/>
            <person name="Cardoza R.E."/>
            <person name="Stanley A.M."/>
            <person name="Lindo L."/>
            <person name="Kelly A."/>
            <person name="Brown D.W."/>
            <person name="Lee T."/>
            <person name="Vaughan M.M."/>
            <person name="Alexander N.J."/>
            <person name="Busman M."/>
            <person name="Gutierrez S."/>
        </authorList>
    </citation>
    <scope>NUCLEOTIDE SEQUENCE [LARGE SCALE GENOMIC DNA]</scope>
    <source>
        <strain evidence="9 10">NRRL 3299</strain>
    </source>
</reference>
<evidence type="ECO:0000256" key="3">
    <source>
        <dbReference type="ARBA" id="ARBA00022989"/>
    </source>
</evidence>
<dbReference type="GO" id="GO:0016020">
    <property type="term" value="C:membrane"/>
    <property type="evidence" value="ECO:0007669"/>
    <property type="project" value="UniProtKB-SubCell"/>
</dbReference>
<comment type="caution">
    <text evidence="9">The sequence shown here is derived from an EMBL/GenBank/DDBJ whole genome shotgun (WGS) entry which is preliminary data.</text>
</comment>
<dbReference type="STRING" id="5514.A0A395SMM6"/>
<proteinExistence type="inferred from homology"/>
<keyword evidence="3 7" id="KW-1133">Transmembrane helix</keyword>
<feature type="domain" description="Rhodopsin" evidence="8">
    <location>
        <begin position="46"/>
        <end position="285"/>
    </location>
</feature>
<evidence type="ECO:0000313" key="10">
    <source>
        <dbReference type="Proteomes" id="UP000266152"/>
    </source>
</evidence>
<dbReference type="InterPro" id="IPR052337">
    <property type="entry name" value="SAT4-like"/>
</dbReference>
<dbReference type="InterPro" id="IPR049326">
    <property type="entry name" value="Rhodopsin_dom_fungi"/>
</dbReference>
<feature type="region of interest" description="Disordered" evidence="6">
    <location>
        <begin position="380"/>
        <end position="432"/>
    </location>
</feature>
<feature type="compositionally biased region" description="Polar residues" evidence="6">
    <location>
        <begin position="423"/>
        <end position="432"/>
    </location>
</feature>
<accession>A0A395SMM6</accession>